<accession>A0ABR2KKX7</accession>
<gene>
    <name evidence="1" type="ORF">M9Y10_028951</name>
</gene>
<evidence type="ECO:0000313" key="2">
    <source>
        <dbReference type="Proteomes" id="UP001470230"/>
    </source>
</evidence>
<sequence length="121" mass="14086">MSKNFVFDPKDPEKYFIAFSALQDFALDLQKKMLDDNKSSESTNQTFFDDIRKKQDNMINAQKQLHNEAKRTVNLATTTEASSTHKQFNKTIKFFQEKESKMAIMAEMMEDMTRTVSKLPS</sequence>
<dbReference type="EMBL" id="JAPFFF010000004">
    <property type="protein sequence ID" value="KAK8891731.1"/>
    <property type="molecule type" value="Genomic_DNA"/>
</dbReference>
<protein>
    <submittedName>
        <fullName evidence="1">Uncharacterized protein</fullName>
    </submittedName>
</protein>
<organism evidence="1 2">
    <name type="scientific">Tritrichomonas musculus</name>
    <dbReference type="NCBI Taxonomy" id="1915356"/>
    <lineage>
        <taxon>Eukaryota</taxon>
        <taxon>Metamonada</taxon>
        <taxon>Parabasalia</taxon>
        <taxon>Tritrichomonadida</taxon>
        <taxon>Tritrichomonadidae</taxon>
        <taxon>Tritrichomonas</taxon>
    </lineage>
</organism>
<proteinExistence type="predicted"/>
<evidence type="ECO:0000313" key="1">
    <source>
        <dbReference type="EMBL" id="KAK8891731.1"/>
    </source>
</evidence>
<comment type="caution">
    <text evidence="1">The sequence shown here is derived from an EMBL/GenBank/DDBJ whole genome shotgun (WGS) entry which is preliminary data.</text>
</comment>
<dbReference type="Proteomes" id="UP001470230">
    <property type="component" value="Unassembled WGS sequence"/>
</dbReference>
<reference evidence="1 2" key="1">
    <citation type="submission" date="2024-04" db="EMBL/GenBank/DDBJ databases">
        <title>Tritrichomonas musculus Genome.</title>
        <authorList>
            <person name="Alves-Ferreira E."/>
            <person name="Grigg M."/>
            <person name="Lorenzi H."/>
            <person name="Galac M."/>
        </authorList>
    </citation>
    <scope>NUCLEOTIDE SEQUENCE [LARGE SCALE GENOMIC DNA]</scope>
    <source>
        <strain evidence="1 2">EAF2021</strain>
    </source>
</reference>
<keyword evidence="2" id="KW-1185">Reference proteome</keyword>
<name>A0ABR2KKX7_9EUKA</name>